<dbReference type="Gene3D" id="3.30.1490.20">
    <property type="entry name" value="ATP-grasp fold, A domain"/>
    <property type="match status" value="1"/>
</dbReference>
<gene>
    <name evidence="3" type="ORF">RM423_09955</name>
</gene>
<dbReference type="Proteomes" id="UP001183176">
    <property type="component" value="Unassembled WGS sequence"/>
</dbReference>
<accession>A0ABU2JAG6</accession>
<keyword evidence="4" id="KW-1185">Reference proteome</keyword>
<reference evidence="4" key="1">
    <citation type="submission" date="2023-07" db="EMBL/GenBank/DDBJ databases">
        <title>30 novel species of actinomycetes from the DSMZ collection.</title>
        <authorList>
            <person name="Nouioui I."/>
        </authorList>
    </citation>
    <scope>NUCLEOTIDE SEQUENCE [LARGE SCALE GENOMIC DNA]</scope>
    <source>
        <strain evidence="4">DSM 44399</strain>
    </source>
</reference>
<evidence type="ECO:0000313" key="3">
    <source>
        <dbReference type="EMBL" id="MDT0261718.1"/>
    </source>
</evidence>
<name>A0ABU2JAG6_9ACTN</name>
<protein>
    <recommendedName>
        <fullName evidence="2">ATP-grasp domain-containing protein</fullName>
    </recommendedName>
</protein>
<proteinExistence type="predicted"/>
<dbReference type="InterPro" id="IPR013815">
    <property type="entry name" value="ATP_grasp_subdomain_1"/>
</dbReference>
<evidence type="ECO:0000256" key="1">
    <source>
        <dbReference type="PROSITE-ProRule" id="PRU00409"/>
    </source>
</evidence>
<dbReference type="InterPro" id="IPR011761">
    <property type="entry name" value="ATP-grasp"/>
</dbReference>
<dbReference type="SUPFAM" id="SSF56059">
    <property type="entry name" value="Glutathione synthetase ATP-binding domain-like"/>
    <property type="match status" value="1"/>
</dbReference>
<keyword evidence="1" id="KW-0067">ATP-binding</keyword>
<sequence length="322" mass="34197">MPEPQVYVIHENSEWLPPIAAALDAEGVPWSPWLLDGGGIDLTTAPPPGVFWSRMSASAHTRGHTAAVEQARGVLSWLEAHGRRVVNGRRVLELELSKVDQLVALQAAGIDVPRTVAVSGNEALLAAAAEFPTPFLTKHNRGGKGLGVARYDSVDELAVALKDPYLDVPVDGITLLQEYLPPAGGVITRVEIVGGEFLYALTADVVRGGFQLCPADACAVDGSDDASLFAQRENFDDPIVGRYLDFAGSAGIEVAGIEFLETSDGRKVTYDINTNTNYNPDVEAAAPRSGPKAAAKFLSRLFNQTDTARTDTATATTDGTAR</sequence>
<dbReference type="EMBL" id="JAVREH010000009">
    <property type="protein sequence ID" value="MDT0261718.1"/>
    <property type="molecule type" value="Genomic_DNA"/>
</dbReference>
<dbReference type="PROSITE" id="PS50975">
    <property type="entry name" value="ATP_GRASP"/>
    <property type="match status" value="1"/>
</dbReference>
<organism evidence="3 4">
    <name type="scientific">Jatrophihabitans lederbergiae</name>
    <dbReference type="NCBI Taxonomy" id="3075547"/>
    <lineage>
        <taxon>Bacteria</taxon>
        <taxon>Bacillati</taxon>
        <taxon>Actinomycetota</taxon>
        <taxon>Actinomycetes</taxon>
        <taxon>Jatrophihabitantales</taxon>
        <taxon>Jatrophihabitantaceae</taxon>
        <taxon>Jatrophihabitans</taxon>
    </lineage>
</organism>
<evidence type="ECO:0000259" key="2">
    <source>
        <dbReference type="PROSITE" id="PS50975"/>
    </source>
</evidence>
<dbReference type="PANTHER" id="PTHR21621:SF0">
    <property type="entry name" value="BETA-CITRYLGLUTAMATE SYNTHASE B-RELATED"/>
    <property type="match status" value="1"/>
</dbReference>
<evidence type="ECO:0000313" key="4">
    <source>
        <dbReference type="Proteomes" id="UP001183176"/>
    </source>
</evidence>
<comment type="caution">
    <text evidence="3">The sequence shown here is derived from an EMBL/GenBank/DDBJ whole genome shotgun (WGS) entry which is preliminary data.</text>
</comment>
<dbReference type="PANTHER" id="PTHR21621">
    <property type="entry name" value="RIBOSOMAL PROTEIN S6 MODIFICATION PROTEIN"/>
    <property type="match status" value="1"/>
</dbReference>
<keyword evidence="1" id="KW-0547">Nucleotide-binding</keyword>
<feature type="domain" description="ATP-grasp" evidence="2">
    <location>
        <begin position="102"/>
        <end position="302"/>
    </location>
</feature>